<organism evidence="1 2">
    <name type="scientific">Amycolatopsis nalaikhensis</name>
    <dbReference type="NCBI Taxonomy" id="715472"/>
    <lineage>
        <taxon>Bacteria</taxon>
        <taxon>Bacillati</taxon>
        <taxon>Actinomycetota</taxon>
        <taxon>Actinomycetes</taxon>
        <taxon>Pseudonocardiales</taxon>
        <taxon>Pseudonocardiaceae</taxon>
        <taxon>Amycolatopsis</taxon>
    </lineage>
</organism>
<reference evidence="1 2" key="1">
    <citation type="submission" date="2023-06" db="EMBL/GenBank/DDBJ databases">
        <authorList>
            <person name="Oyuntsetseg B."/>
            <person name="Kim S.B."/>
        </authorList>
    </citation>
    <scope>NUCLEOTIDE SEQUENCE [LARGE SCALE GENOMIC DNA]</scope>
    <source>
        <strain evidence="1 2">2-2</strain>
    </source>
</reference>
<proteinExistence type="predicted"/>
<gene>
    <name evidence="1" type="ORF">QP939_17595</name>
</gene>
<dbReference type="EMBL" id="CP127173">
    <property type="protein sequence ID" value="WIV60288.1"/>
    <property type="molecule type" value="Genomic_DNA"/>
</dbReference>
<sequence>MLDTDVLSRAVPPRALDVVTPLGQVRFAVRVAGWDVPARPELTWGLGSGARLSRWRHRAVRLDVLAGPSVPRLPDGFPPVTRETTIFRVLARESLDEFVVQAELTGVPGDAEGGPSTGERLDAFTVENADAVVSVGGPDVETLRHCSRAGQHVPPYWSGQLADDAVELTGTTITWQLPAVERGDYAELWVSVAWSEPSEQPGTWFAVDIDPARVRRELAQ</sequence>
<accession>A0ABY8XXH4</accession>
<evidence type="ECO:0000313" key="1">
    <source>
        <dbReference type="EMBL" id="WIV60288.1"/>
    </source>
</evidence>
<dbReference type="Proteomes" id="UP001227101">
    <property type="component" value="Chromosome"/>
</dbReference>
<dbReference type="RefSeq" id="WP_285457859.1">
    <property type="nucleotide sequence ID" value="NZ_CP127173.1"/>
</dbReference>
<keyword evidence="2" id="KW-1185">Reference proteome</keyword>
<evidence type="ECO:0000313" key="2">
    <source>
        <dbReference type="Proteomes" id="UP001227101"/>
    </source>
</evidence>
<name>A0ABY8XXH4_9PSEU</name>
<protein>
    <submittedName>
        <fullName evidence="1">Uncharacterized protein</fullName>
    </submittedName>
</protein>